<dbReference type="EMBL" id="VDEP01000373">
    <property type="protein sequence ID" value="KAA1093635.1"/>
    <property type="molecule type" value="Genomic_DNA"/>
</dbReference>
<comment type="caution">
    <text evidence="2">The sequence shown here is derived from an EMBL/GenBank/DDBJ whole genome shotgun (WGS) entry which is preliminary data.</text>
</comment>
<dbReference type="Proteomes" id="UP000325313">
    <property type="component" value="Unassembled WGS sequence"/>
</dbReference>
<accession>A0A5B0NWU8</accession>
<name>A0A5B0NWU8_PUCGR</name>
<protein>
    <submittedName>
        <fullName evidence="2">Uncharacterized protein</fullName>
    </submittedName>
</protein>
<proteinExistence type="predicted"/>
<dbReference type="EMBL" id="VSWC01000080">
    <property type="protein sequence ID" value="KAA1092529.1"/>
    <property type="molecule type" value="Genomic_DNA"/>
</dbReference>
<gene>
    <name evidence="1" type="ORF">PGT21_006215</name>
    <name evidence="2" type="ORF">PGTUg99_012239</name>
</gene>
<evidence type="ECO:0000313" key="2">
    <source>
        <dbReference type="EMBL" id="KAA1093635.1"/>
    </source>
</evidence>
<reference evidence="3 4" key="1">
    <citation type="submission" date="2019-05" db="EMBL/GenBank/DDBJ databases">
        <title>Emergence of the Ug99 lineage of the wheat stem rust pathogen through somatic hybridization.</title>
        <authorList>
            <person name="Li F."/>
            <person name="Upadhyaya N.M."/>
            <person name="Sperschneider J."/>
            <person name="Matny O."/>
            <person name="Nguyen-Phuc H."/>
            <person name="Mago R."/>
            <person name="Raley C."/>
            <person name="Miller M.E."/>
            <person name="Silverstein K.A.T."/>
            <person name="Henningsen E."/>
            <person name="Hirsch C.D."/>
            <person name="Visser B."/>
            <person name="Pretorius Z.A."/>
            <person name="Steffenson B.J."/>
            <person name="Schwessinger B."/>
            <person name="Dodds P.N."/>
            <person name="Figueroa M."/>
        </authorList>
    </citation>
    <scope>NUCLEOTIDE SEQUENCE [LARGE SCALE GENOMIC DNA]</scope>
    <source>
        <strain evidence="1">21-0</strain>
        <strain evidence="2 4">Ug99</strain>
    </source>
</reference>
<dbReference type="AlphaFoldDB" id="A0A5B0NWU8"/>
<evidence type="ECO:0000313" key="1">
    <source>
        <dbReference type="EMBL" id="KAA1092529.1"/>
    </source>
</evidence>
<keyword evidence="3" id="KW-1185">Reference proteome</keyword>
<sequence>MGAHSITSQTLAMLREIEFPTGSLGKITSGCSGIGIAGECLTSSRRRDAELIHTKLADQSTSTALPGRSNELLKDFVVGQEKATIEMSNGHTGCCEPTSWW</sequence>
<evidence type="ECO:0000313" key="4">
    <source>
        <dbReference type="Proteomes" id="UP000325313"/>
    </source>
</evidence>
<organism evidence="2 4">
    <name type="scientific">Puccinia graminis f. sp. tritici</name>
    <dbReference type="NCBI Taxonomy" id="56615"/>
    <lineage>
        <taxon>Eukaryota</taxon>
        <taxon>Fungi</taxon>
        <taxon>Dikarya</taxon>
        <taxon>Basidiomycota</taxon>
        <taxon>Pucciniomycotina</taxon>
        <taxon>Pucciniomycetes</taxon>
        <taxon>Pucciniales</taxon>
        <taxon>Pucciniaceae</taxon>
        <taxon>Puccinia</taxon>
    </lineage>
</organism>
<evidence type="ECO:0000313" key="3">
    <source>
        <dbReference type="Proteomes" id="UP000324748"/>
    </source>
</evidence>
<dbReference type="Proteomes" id="UP000324748">
    <property type="component" value="Unassembled WGS sequence"/>
</dbReference>